<dbReference type="GO" id="GO:0050660">
    <property type="term" value="F:flavin adenine dinucleotide binding"/>
    <property type="evidence" value="ECO:0007669"/>
    <property type="project" value="InterPro"/>
</dbReference>
<comment type="similarity">
    <text evidence="1">Belongs to the GMC oxidoreductase family.</text>
</comment>
<dbReference type="SUPFAM" id="SSF51905">
    <property type="entry name" value="FAD/NAD(P)-binding domain"/>
    <property type="match status" value="1"/>
</dbReference>
<dbReference type="PROSITE" id="PS00624">
    <property type="entry name" value="GMC_OXRED_2"/>
    <property type="match status" value="1"/>
</dbReference>
<evidence type="ECO:0000256" key="4">
    <source>
        <dbReference type="SAM" id="SignalP"/>
    </source>
</evidence>
<feature type="binding site" evidence="3">
    <location>
        <position position="581"/>
    </location>
    <ligand>
        <name>FAD</name>
        <dbReference type="ChEBI" id="CHEBI:57692"/>
    </ligand>
</feature>
<dbReference type="InterPro" id="IPR012132">
    <property type="entry name" value="GMC_OxRdtase"/>
</dbReference>
<feature type="signal peptide" evidence="4">
    <location>
        <begin position="1"/>
        <end position="19"/>
    </location>
</feature>
<feature type="chain" id="PRO_5009656592" evidence="4">
    <location>
        <begin position="20"/>
        <end position="615"/>
    </location>
</feature>
<comment type="caution">
    <text evidence="6">The sequence shown here is derived from an EMBL/GenBank/DDBJ whole genome shotgun (WGS) entry which is preliminary data.</text>
</comment>
<keyword evidence="7" id="KW-1185">Reference proteome</keyword>
<dbReference type="EMBL" id="MNUE01000016">
    <property type="protein sequence ID" value="OJD35530.1"/>
    <property type="molecule type" value="Genomic_DNA"/>
</dbReference>
<evidence type="ECO:0000313" key="7">
    <source>
        <dbReference type="Proteomes" id="UP000183809"/>
    </source>
</evidence>
<feature type="domain" description="Glucose-methanol-choline oxidoreductase N-terminal" evidence="5">
    <location>
        <begin position="304"/>
        <end position="318"/>
    </location>
</feature>
<dbReference type="Gene3D" id="3.50.50.60">
    <property type="entry name" value="FAD/NAD(P)-binding domain"/>
    <property type="match status" value="1"/>
</dbReference>
<sequence length="615" mass="65033">MPLTLSAAALVVFLSPALAYPSTIKPRIIKNSSGLLSSYDYVVIGGGASGLTVANRLSESSDTSVLVIEAGDFDQAEDFIEIPGLAGGAVGTKYDWNISYVSTADVNDRVLSIPQGKAVGGSTLLNRMLLHRGSAHDYDIWEALGNEGWSWTGLLPFFKKSEIFCPPNADVAEQYKITYDESAHGTDGRVHASYSPWFWPSTDYYAAGAKELDINIPVDGMNGEALGAYWTTHAQDPTTAARSSARKGYWDTAAERNNFHLLPNTHVTKLVLDGTTVTGVEFAASAAAARQTVAVSKEAILAAGALHTPQLLQLSGIGPASLLGQFGITPVVDLPVGYNLHDHVMVPVVHNIDLALQSANLQSNTTFATEARAQYDSEKTGPYSTATGDILFFLPTENYTTAGSSLHEQALAQSPSDYLDADTPTSFVTGYASQHEQLAETLVASDAATIEAIPSDGTVLVALMHPFSRGTVKIQSTDPFDAPLADSAFLKNPLDVAVLVEAVKFARVLFNTTAFGPLGAVELVPGSNVTTDAAIETAVRNSATTVFHPVGSCHMGKQEEGACVDGQLKVYGVEKLRVVDGSVMPLVPAAHTMGTVYGVAEKAADLILGASVEFM</sequence>
<evidence type="ECO:0000313" key="6">
    <source>
        <dbReference type="EMBL" id="OJD35530.1"/>
    </source>
</evidence>
<dbReference type="GeneID" id="31011721"/>
<reference evidence="6 7" key="1">
    <citation type="submission" date="2016-10" db="EMBL/GenBank/DDBJ databases">
        <title>Proteomics and genomics reveal pathogen-plant mechanisms compatible with a hemibiotrophic lifestyle of Diplodia corticola.</title>
        <authorList>
            <person name="Fernandes I."/>
            <person name="De Jonge R."/>
            <person name="Van De Peer Y."/>
            <person name="Devreese B."/>
            <person name="Alves A."/>
            <person name="Esteves A.C."/>
        </authorList>
    </citation>
    <scope>NUCLEOTIDE SEQUENCE [LARGE SCALE GENOMIC DNA]</scope>
    <source>
        <strain evidence="6 7">CBS 112549</strain>
    </source>
</reference>
<evidence type="ECO:0000256" key="1">
    <source>
        <dbReference type="ARBA" id="ARBA00010790"/>
    </source>
</evidence>
<dbReference type="STRING" id="236234.A0A1J9R5N5"/>
<evidence type="ECO:0000256" key="2">
    <source>
        <dbReference type="PIRSR" id="PIRSR000137-1"/>
    </source>
</evidence>
<gene>
    <name evidence="6" type="ORF">BKCO1_16000187</name>
</gene>
<evidence type="ECO:0000256" key="3">
    <source>
        <dbReference type="PIRSR" id="PIRSR000137-2"/>
    </source>
</evidence>
<dbReference type="InterPro" id="IPR000172">
    <property type="entry name" value="GMC_OxRdtase_N"/>
</dbReference>
<dbReference type="OrthoDB" id="269227at2759"/>
<dbReference type="PIRSF" id="PIRSF000137">
    <property type="entry name" value="Alcohol_oxidase"/>
    <property type="match status" value="1"/>
</dbReference>
<name>A0A1J9R5N5_9PEZI</name>
<keyword evidence="3" id="KW-0274">FAD</keyword>
<protein>
    <submittedName>
        <fullName evidence="6">Gmc oxidoreductase</fullName>
    </submittedName>
</protein>
<dbReference type="InterPro" id="IPR007867">
    <property type="entry name" value="GMC_OxRtase_C"/>
</dbReference>
<dbReference type="Proteomes" id="UP000183809">
    <property type="component" value="Unassembled WGS sequence"/>
</dbReference>
<feature type="active site" description="Proton acceptor" evidence="2">
    <location>
        <position position="591"/>
    </location>
</feature>
<dbReference type="InterPro" id="IPR036188">
    <property type="entry name" value="FAD/NAD-bd_sf"/>
</dbReference>
<dbReference type="Pfam" id="PF05199">
    <property type="entry name" value="GMC_oxred_C"/>
    <property type="match status" value="1"/>
</dbReference>
<dbReference type="Pfam" id="PF00732">
    <property type="entry name" value="GMC_oxred_N"/>
    <property type="match status" value="1"/>
</dbReference>
<dbReference type="RefSeq" id="XP_020131790.1">
    <property type="nucleotide sequence ID" value="XM_020271462.1"/>
</dbReference>
<dbReference type="GO" id="GO:0016614">
    <property type="term" value="F:oxidoreductase activity, acting on CH-OH group of donors"/>
    <property type="evidence" value="ECO:0007669"/>
    <property type="project" value="InterPro"/>
</dbReference>
<evidence type="ECO:0000259" key="5">
    <source>
        <dbReference type="PROSITE" id="PS00624"/>
    </source>
</evidence>
<dbReference type="SUPFAM" id="SSF54373">
    <property type="entry name" value="FAD-linked reductases, C-terminal domain"/>
    <property type="match status" value="1"/>
</dbReference>
<dbReference type="PANTHER" id="PTHR11552:SF115">
    <property type="entry name" value="DEHYDROGENASE XPTC-RELATED"/>
    <property type="match status" value="1"/>
</dbReference>
<keyword evidence="3" id="KW-0285">Flavoprotein</keyword>
<dbReference type="PANTHER" id="PTHR11552">
    <property type="entry name" value="GLUCOSE-METHANOL-CHOLINE GMC OXIDOREDUCTASE"/>
    <property type="match status" value="1"/>
</dbReference>
<feature type="active site" description="Proton donor" evidence="2">
    <location>
        <position position="548"/>
    </location>
</feature>
<dbReference type="Gene3D" id="3.30.560.10">
    <property type="entry name" value="Glucose Oxidase, domain 3"/>
    <property type="match status" value="1"/>
</dbReference>
<dbReference type="AlphaFoldDB" id="A0A1J9R5N5"/>
<comment type="cofactor">
    <cofactor evidence="3">
        <name>FAD</name>
        <dbReference type="ChEBI" id="CHEBI:57692"/>
    </cofactor>
</comment>
<keyword evidence="4" id="KW-0732">Signal</keyword>
<dbReference type="GO" id="GO:0044550">
    <property type="term" value="P:secondary metabolite biosynthetic process"/>
    <property type="evidence" value="ECO:0007669"/>
    <property type="project" value="TreeGrafter"/>
</dbReference>
<organism evidence="6 7">
    <name type="scientific">Diplodia corticola</name>
    <dbReference type="NCBI Taxonomy" id="236234"/>
    <lineage>
        <taxon>Eukaryota</taxon>
        <taxon>Fungi</taxon>
        <taxon>Dikarya</taxon>
        <taxon>Ascomycota</taxon>
        <taxon>Pezizomycotina</taxon>
        <taxon>Dothideomycetes</taxon>
        <taxon>Dothideomycetes incertae sedis</taxon>
        <taxon>Botryosphaeriales</taxon>
        <taxon>Botryosphaeriaceae</taxon>
        <taxon>Diplodia</taxon>
    </lineage>
</organism>
<accession>A0A1J9R5N5</accession>
<proteinExistence type="inferred from homology"/>
<feature type="binding site" evidence="3">
    <location>
        <position position="267"/>
    </location>
    <ligand>
        <name>FAD</name>
        <dbReference type="ChEBI" id="CHEBI:57692"/>
    </ligand>
</feature>